<dbReference type="Pfam" id="PF01433">
    <property type="entry name" value="Peptidase_M1"/>
    <property type="match status" value="1"/>
</dbReference>
<evidence type="ECO:0000313" key="5">
    <source>
        <dbReference type="Proteomes" id="UP000694300"/>
    </source>
</evidence>
<dbReference type="InterPro" id="IPR014782">
    <property type="entry name" value="Peptidase_M1_dom"/>
</dbReference>
<feature type="signal peptide" evidence="1">
    <location>
        <begin position="1"/>
        <end position="21"/>
    </location>
</feature>
<organism evidence="4 5">
    <name type="scientific">Pseudonocardia oceani</name>
    <dbReference type="NCBI Taxonomy" id="2792013"/>
    <lineage>
        <taxon>Bacteria</taxon>
        <taxon>Bacillati</taxon>
        <taxon>Actinomycetota</taxon>
        <taxon>Actinomycetes</taxon>
        <taxon>Pseudonocardiales</taxon>
        <taxon>Pseudonocardiaceae</taxon>
        <taxon>Pseudonocardia</taxon>
    </lineage>
</organism>
<protein>
    <submittedName>
        <fullName evidence="4">M1 family metallopeptidase</fullName>
    </submittedName>
</protein>
<dbReference type="PANTHER" id="PTHR11533">
    <property type="entry name" value="PROTEASE M1 ZINC METALLOPROTEASE"/>
    <property type="match status" value="1"/>
</dbReference>
<feature type="chain" id="PRO_5045994215" evidence="1">
    <location>
        <begin position="22"/>
        <end position="473"/>
    </location>
</feature>
<reference evidence="4 5" key="1">
    <citation type="submission" date="2020-11" db="EMBL/GenBank/DDBJ databases">
        <title>Pseudonocardia abyssalis sp. nov. and Pseudonocardia oceani sp. nov., description and phylogenomic analysis of two novel actinomycetes isolated from the deep Southern Ocean.</title>
        <authorList>
            <person name="Parra J."/>
        </authorList>
    </citation>
    <scope>NUCLEOTIDE SEQUENCE [LARGE SCALE GENOMIC DNA]</scope>
    <source>
        <strain evidence="5">KRD185</strain>
    </source>
</reference>
<accession>A0ABS6UBU1</accession>
<gene>
    <name evidence="4" type="ORF">I4I82_18760</name>
</gene>
<evidence type="ECO:0000256" key="1">
    <source>
        <dbReference type="SAM" id="SignalP"/>
    </source>
</evidence>
<evidence type="ECO:0000313" key="4">
    <source>
        <dbReference type="EMBL" id="MBW0129706.1"/>
    </source>
</evidence>
<sequence length="473" mass="49992">MRRFLVLATVGVLVLPGCAAASGPALVTAPIEATPGAPGIGDPYFPLDGNGGYDVDRYDLDVSYAPETDVLAGVATVSARATQGLSAFNLDLSGLEVRSVTVDGADAAFTRDGGELTVTPAAPLAEGAAFTAVVTYDGVPQLVEDSFGAAGFFATGDGALVVGQPDVAATWFPANDHPLDPAAFTFRITAPEGLEAVANGVLESTTTSGGSTTTTWVADRPMAPYLAGMAIGEFDVLAYEQDGIRYWDAFAPDLGGVDAVARAALARQPEVLAYLARVFGPYPFDVAGGIVDAEPRLAFALENQTRPIYAQSFFDDAVSGESVVVHELAHQWFGDDLPLARWSDIWLNEGFATYAEWLWSEHDGRETVAQQFAAVTAIPADDPFWTVPIGDPGPDRIFDEAVYVRGAMTLHALRTAVGDEAFFRILPEWAARRSGQNVTTADFAALAEEVSGQELDDLFTTWLVTPEKPSGLA</sequence>
<feature type="domain" description="Peptidase M1 membrane alanine aminopeptidase" evidence="2">
    <location>
        <begin position="318"/>
        <end position="462"/>
    </location>
</feature>
<evidence type="ECO:0000259" key="2">
    <source>
        <dbReference type="Pfam" id="PF01433"/>
    </source>
</evidence>
<comment type="caution">
    <text evidence="4">The sequence shown here is derived from an EMBL/GenBank/DDBJ whole genome shotgun (WGS) entry which is preliminary data.</text>
</comment>
<proteinExistence type="predicted"/>
<feature type="domain" description="Aminopeptidase N-like N-terminal" evidence="3">
    <location>
        <begin position="57"/>
        <end position="226"/>
    </location>
</feature>
<dbReference type="RefSeq" id="WP_218591635.1">
    <property type="nucleotide sequence ID" value="NZ_JADQDE010000232.1"/>
</dbReference>
<keyword evidence="5" id="KW-1185">Reference proteome</keyword>
<evidence type="ECO:0000259" key="3">
    <source>
        <dbReference type="Pfam" id="PF17900"/>
    </source>
</evidence>
<dbReference type="InterPro" id="IPR050344">
    <property type="entry name" value="Peptidase_M1_aminopeptidases"/>
</dbReference>
<dbReference type="InterPro" id="IPR045357">
    <property type="entry name" value="Aminopeptidase_N-like_N"/>
</dbReference>
<dbReference type="PANTHER" id="PTHR11533:SF297">
    <property type="entry name" value="AMINOPEPTIDASE N"/>
    <property type="match status" value="1"/>
</dbReference>
<dbReference type="Proteomes" id="UP000694300">
    <property type="component" value="Unassembled WGS sequence"/>
</dbReference>
<dbReference type="Pfam" id="PF17900">
    <property type="entry name" value="Peptidase_M1_N"/>
    <property type="match status" value="1"/>
</dbReference>
<dbReference type="EMBL" id="JADQDF010000001">
    <property type="protein sequence ID" value="MBW0129706.1"/>
    <property type="molecule type" value="Genomic_DNA"/>
</dbReference>
<dbReference type="CDD" id="cd09603">
    <property type="entry name" value="M1_APN_like"/>
    <property type="match status" value="1"/>
</dbReference>
<keyword evidence="1" id="KW-0732">Signal</keyword>
<name>A0ABS6UBU1_9PSEU</name>